<comment type="caution">
    <text evidence="1">The sequence shown here is derived from an EMBL/GenBank/DDBJ whole genome shotgun (WGS) entry which is preliminary data.</text>
</comment>
<proteinExistence type="predicted"/>
<reference evidence="1" key="1">
    <citation type="submission" date="2022-07" db="EMBL/GenBank/DDBJ databases">
        <title>The genome of Lyophyllum shimeji provides insight into the initial evolution of ectomycorrhizal fungal genome.</title>
        <authorList>
            <person name="Kobayashi Y."/>
            <person name="Shibata T."/>
            <person name="Hirakawa H."/>
            <person name="Shigenobu S."/>
            <person name="Nishiyama T."/>
            <person name="Yamada A."/>
            <person name="Hasebe M."/>
            <person name="Kawaguchi M."/>
        </authorList>
    </citation>
    <scope>NUCLEOTIDE SEQUENCE</scope>
    <source>
        <strain evidence="1">AT787</strain>
    </source>
</reference>
<dbReference type="EMBL" id="BRPK01000025">
    <property type="protein sequence ID" value="GLB45665.1"/>
    <property type="molecule type" value="Genomic_DNA"/>
</dbReference>
<evidence type="ECO:0008006" key="3">
    <source>
        <dbReference type="Google" id="ProtNLM"/>
    </source>
</evidence>
<dbReference type="Proteomes" id="UP001063166">
    <property type="component" value="Unassembled WGS sequence"/>
</dbReference>
<organism evidence="1 2">
    <name type="scientific">Lyophyllum shimeji</name>
    <name type="common">Hon-shimeji</name>
    <name type="synonym">Tricholoma shimeji</name>
    <dbReference type="NCBI Taxonomy" id="47721"/>
    <lineage>
        <taxon>Eukaryota</taxon>
        <taxon>Fungi</taxon>
        <taxon>Dikarya</taxon>
        <taxon>Basidiomycota</taxon>
        <taxon>Agaricomycotina</taxon>
        <taxon>Agaricomycetes</taxon>
        <taxon>Agaricomycetidae</taxon>
        <taxon>Agaricales</taxon>
        <taxon>Tricholomatineae</taxon>
        <taxon>Lyophyllaceae</taxon>
        <taxon>Lyophyllum</taxon>
    </lineage>
</organism>
<dbReference type="AlphaFoldDB" id="A0A9P3Q115"/>
<name>A0A9P3Q115_LYOSH</name>
<sequence length="297" mass="32768">MRPSKTSMYWSTQETMRDLVDNIIAPYFESKKKDLGLPPEQRSIWKIDCWSVHKSEEFRTWMKQHHATIIIIFVPGGCTSVWRPLDIGFQRVLKLSIKRSAHRDIVQEVTAQMSAKPPQPVRLDTSVRTLRNRTVSWIVNAVNELSNKELILKASSPTISIYTPPIVAPRPLKALAALRNLFKTDRDFLAELEAVNDDDASLAPVADADEAPFSADPFEDSSDVPLDVVCDFVTTEGTVVADGFATNADGNIVRSGSGEDPEAEDEDVSAAVAPVPVELGRGNRVRKVPKLFGGSGL</sequence>
<evidence type="ECO:0000313" key="1">
    <source>
        <dbReference type="EMBL" id="GLB45665.1"/>
    </source>
</evidence>
<accession>A0A9P3Q115</accession>
<evidence type="ECO:0000313" key="2">
    <source>
        <dbReference type="Proteomes" id="UP001063166"/>
    </source>
</evidence>
<dbReference type="OrthoDB" id="3257623at2759"/>
<protein>
    <recommendedName>
        <fullName evidence="3">DDE-1 domain-containing protein</fullName>
    </recommendedName>
</protein>
<gene>
    <name evidence="1" type="ORF">LshimejAT787_2500570</name>
</gene>
<keyword evidence="2" id="KW-1185">Reference proteome</keyword>